<dbReference type="GeneID" id="89973466"/>
<gene>
    <name evidence="1" type="ORF">LTR84_005288</name>
</gene>
<dbReference type="EMBL" id="JAVRRD010000002">
    <property type="protein sequence ID" value="KAK5063211.1"/>
    <property type="molecule type" value="Genomic_DNA"/>
</dbReference>
<proteinExistence type="predicted"/>
<organism evidence="1 2">
    <name type="scientific">Exophiala bonariae</name>
    <dbReference type="NCBI Taxonomy" id="1690606"/>
    <lineage>
        <taxon>Eukaryota</taxon>
        <taxon>Fungi</taxon>
        <taxon>Dikarya</taxon>
        <taxon>Ascomycota</taxon>
        <taxon>Pezizomycotina</taxon>
        <taxon>Eurotiomycetes</taxon>
        <taxon>Chaetothyriomycetidae</taxon>
        <taxon>Chaetothyriales</taxon>
        <taxon>Herpotrichiellaceae</taxon>
        <taxon>Exophiala</taxon>
    </lineage>
</organism>
<dbReference type="AlphaFoldDB" id="A0AAV9NR35"/>
<comment type="caution">
    <text evidence="1">The sequence shown here is derived from an EMBL/GenBank/DDBJ whole genome shotgun (WGS) entry which is preliminary data.</text>
</comment>
<name>A0AAV9NR35_9EURO</name>
<sequence length="215" mass="24040">MPANSGTHQVLFAPLPNYKGVPTINVCSHEVPLPVYWRIAELLAEGIGEEQIVRTIVNQTGVKSQRSVDDIVSAISKNLRQIESASPIPAIPIIVNEKPKASNRLSALLSKRAKRVSTYRESSRLEAHHEIEDVGPELEAQEKQKQLDTARALARRKEMLEEASSGSKKISKDERRRTIAAIDHDINKSLHRYAEIETQMEYARRLTCVQKGTSA</sequence>
<accession>A0AAV9NR35</accession>
<dbReference type="RefSeq" id="XP_064711483.1">
    <property type="nucleotide sequence ID" value="XM_064848859.1"/>
</dbReference>
<protein>
    <submittedName>
        <fullName evidence="1">Uncharacterized protein</fullName>
    </submittedName>
</protein>
<evidence type="ECO:0000313" key="1">
    <source>
        <dbReference type="EMBL" id="KAK5063211.1"/>
    </source>
</evidence>
<keyword evidence="2" id="KW-1185">Reference proteome</keyword>
<reference evidence="1 2" key="1">
    <citation type="submission" date="2023-08" db="EMBL/GenBank/DDBJ databases">
        <title>Black Yeasts Isolated from many extreme environments.</title>
        <authorList>
            <person name="Coleine C."/>
            <person name="Stajich J.E."/>
            <person name="Selbmann L."/>
        </authorList>
    </citation>
    <scope>NUCLEOTIDE SEQUENCE [LARGE SCALE GENOMIC DNA]</scope>
    <source>
        <strain evidence="1 2">CCFEE 5792</strain>
    </source>
</reference>
<evidence type="ECO:0000313" key="2">
    <source>
        <dbReference type="Proteomes" id="UP001358417"/>
    </source>
</evidence>
<dbReference type="Proteomes" id="UP001358417">
    <property type="component" value="Unassembled WGS sequence"/>
</dbReference>